<evidence type="ECO:0000313" key="3">
    <source>
        <dbReference type="Proteomes" id="UP000628736"/>
    </source>
</evidence>
<reference evidence="2" key="1">
    <citation type="submission" date="2020-08" db="EMBL/GenBank/DDBJ databases">
        <title>Genome public.</title>
        <authorList>
            <person name="Liu C."/>
            <person name="Sun Q."/>
        </authorList>
    </citation>
    <scope>NUCLEOTIDE SEQUENCE</scope>
    <source>
        <strain evidence="2">NSJ-23</strain>
    </source>
</reference>
<proteinExistence type="predicted"/>
<evidence type="ECO:0000313" key="2">
    <source>
        <dbReference type="EMBL" id="MBC5723084.1"/>
    </source>
</evidence>
<dbReference type="RefSeq" id="WP_186852977.1">
    <property type="nucleotide sequence ID" value="NZ_JACOPO010000006.1"/>
</dbReference>
<feature type="compositionally biased region" description="Basic and acidic residues" evidence="1">
    <location>
        <begin position="1"/>
        <end position="12"/>
    </location>
</feature>
<name>A0A8J6M6R8_9FIRM</name>
<dbReference type="EMBL" id="JACOPO010000006">
    <property type="protein sequence ID" value="MBC5723084.1"/>
    <property type="molecule type" value="Genomic_DNA"/>
</dbReference>
<evidence type="ECO:0000256" key="1">
    <source>
        <dbReference type="SAM" id="MobiDB-lite"/>
    </source>
</evidence>
<sequence length="65" mass="7638">MKKTLEENDSIKDLGTQSRNSRRHMNNLERDHYGVDVPELLKTVRNLAEVMAIILDREDRNENSK</sequence>
<protein>
    <submittedName>
        <fullName evidence="2">Uncharacterized protein</fullName>
    </submittedName>
</protein>
<comment type="caution">
    <text evidence="2">The sequence shown here is derived from an EMBL/GenBank/DDBJ whole genome shotgun (WGS) entry which is preliminary data.</text>
</comment>
<accession>A0A8J6M6R8</accession>
<dbReference type="AlphaFoldDB" id="A0A8J6M6R8"/>
<organism evidence="2 3">
    <name type="scientific">Flintibacter hominis</name>
    <dbReference type="NCBI Taxonomy" id="2763048"/>
    <lineage>
        <taxon>Bacteria</taxon>
        <taxon>Bacillati</taxon>
        <taxon>Bacillota</taxon>
        <taxon>Clostridia</taxon>
        <taxon>Eubacteriales</taxon>
        <taxon>Flintibacter</taxon>
    </lineage>
</organism>
<keyword evidence="3" id="KW-1185">Reference proteome</keyword>
<dbReference type="Proteomes" id="UP000628736">
    <property type="component" value="Unassembled WGS sequence"/>
</dbReference>
<feature type="region of interest" description="Disordered" evidence="1">
    <location>
        <begin position="1"/>
        <end position="30"/>
    </location>
</feature>
<gene>
    <name evidence="2" type="ORF">H8S11_09685</name>
</gene>